<protein>
    <submittedName>
        <fullName evidence="3">Uncharacterized protein</fullName>
    </submittedName>
</protein>
<reference evidence="3 4" key="1">
    <citation type="submission" date="2017-10" db="EMBL/GenBank/DDBJ databases">
        <title>Effective Description of Clostridium neonatale sp. nov. linked to necrotizing enterocolitis in neonates and a clarification of species assignable to the genus Clostridium (Prazmowski 1880) emend. Lawson and Rainey 2016.</title>
        <authorList>
            <person name="Bernard K."/>
            <person name="Burdz T."/>
            <person name="Wiebe D."/>
            <person name="Balcewich B."/>
            <person name="Alfa M."/>
            <person name="Bernier A.-M."/>
        </authorList>
    </citation>
    <scope>NUCLEOTIDE SEQUENCE [LARGE SCALE GENOMIC DNA]</scope>
    <source>
        <strain evidence="3 4">LCDC99A005</strain>
    </source>
</reference>
<dbReference type="STRING" id="137838.GCA_001458595_03356"/>
<comment type="caution">
    <text evidence="3">The sequence shown here is derived from an EMBL/GenBank/DDBJ whole genome shotgun (WGS) entry which is preliminary data.</text>
</comment>
<feature type="transmembrane region" description="Helical" evidence="1">
    <location>
        <begin position="45"/>
        <end position="68"/>
    </location>
</feature>
<gene>
    <name evidence="2" type="ORF">CNEO2_300067</name>
    <name evidence="3" type="ORF">CQ394_09415</name>
</gene>
<evidence type="ECO:0000313" key="4">
    <source>
        <dbReference type="Proteomes" id="UP000220840"/>
    </source>
</evidence>
<dbReference type="EMBL" id="CAMTCP010000227">
    <property type="protein sequence ID" value="CAI3598745.1"/>
    <property type="molecule type" value="Genomic_DNA"/>
</dbReference>
<evidence type="ECO:0000256" key="1">
    <source>
        <dbReference type="SAM" id="Phobius"/>
    </source>
</evidence>
<evidence type="ECO:0000313" key="3">
    <source>
        <dbReference type="EMBL" id="PEG31898.1"/>
    </source>
</evidence>
<dbReference type="AlphaFoldDB" id="A0A2A7MLA8"/>
<dbReference type="Proteomes" id="UP000220840">
    <property type="component" value="Unassembled WGS sequence"/>
</dbReference>
<organism evidence="3 4">
    <name type="scientific">Clostridium neonatale</name>
    <dbReference type="NCBI Taxonomy" id="137838"/>
    <lineage>
        <taxon>Bacteria</taxon>
        <taxon>Bacillati</taxon>
        <taxon>Bacillota</taxon>
        <taxon>Clostridia</taxon>
        <taxon>Eubacteriales</taxon>
        <taxon>Clostridiaceae</taxon>
        <taxon>Clostridium</taxon>
    </lineage>
</organism>
<reference evidence="2" key="2">
    <citation type="submission" date="2022-10" db="EMBL/GenBank/DDBJ databases">
        <authorList>
            <person name="Aires J."/>
            <person name="Mesa V."/>
        </authorList>
    </citation>
    <scope>NUCLEOTIDE SEQUENCE</scope>
    <source>
        <strain evidence="2">Clostridium neonatale JD116</strain>
    </source>
</reference>
<evidence type="ECO:0000313" key="2">
    <source>
        <dbReference type="EMBL" id="CAI3598745.1"/>
    </source>
</evidence>
<proteinExistence type="predicted"/>
<dbReference type="Proteomes" id="UP001189143">
    <property type="component" value="Unassembled WGS sequence"/>
</dbReference>
<keyword evidence="4" id="KW-1185">Reference proteome</keyword>
<dbReference type="GeneID" id="68878343"/>
<sequence>MASFLLFICGVICTAIGINLFKNKLRTLSLSIGGMDDKEITEKQHILSICCKFITIGIMFLIFSISLFQI</sequence>
<keyword evidence="1" id="KW-0472">Membrane</keyword>
<keyword evidence="1" id="KW-0812">Transmembrane</keyword>
<keyword evidence="1" id="KW-1133">Transmembrane helix</keyword>
<name>A0A2A7MLA8_9CLOT</name>
<accession>A0A2A7MLA8</accession>
<dbReference type="EMBL" id="PDCJ01000001">
    <property type="protein sequence ID" value="PEG31898.1"/>
    <property type="molecule type" value="Genomic_DNA"/>
</dbReference>
<dbReference type="RefSeq" id="WP_058296048.1">
    <property type="nucleotide sequence ID" value="NZ_CAKJVD010000046.1"/>
</dbReference>